<sequence>MIRAAPQLLRIPPDNSGQLLQLVTLLADPEDIEAFNTAFSQLEDSVREGLTILLSQHENGEWLADERSIGLLRARVDAASPTSRVDTQPGSHEH</sequence>
<proteinExistence type="predicted"/>
<keyword evidence="2" id="KW-1185">Reference proteome</keyword>
<evidence type="ECO:0000313" key="2">
    <source>
        <dbReference type="Proteomes" id="UP001205311"/>
    </source>
</evidence>
<dbReference type="Proteomes" id="UP001205311">
    <property type="component" value="Unassembled WGS sequence"/>
</dbReference>
<dbReference type="EMBL" id="JAMTCP010000004">
    <property type="protein sequence ID" value="MCP2257397.1"/>
    <property type="molecule type" value="Genomic_DNA"/>
</dbReference>
<dbReference type="RefSeq" id="WP_253668363.1">
    <property type="nucleotide sequence ID" value="NZ_JAMTCP010000004.1"/>
</dbReference>
<protein>
    <submittedName>
        <fullName evidence="1">Uncharacterized protein</fullName>
    </submittedName>
</protein>
<evidence type="ECO:0000313" key="1">
    <source>
        <dbReference type="EMBL" id="MCP2257397.1"/>
    </source>
</evidence>
<comment type="caution">
    <text evidence="1">The sequence shown here is derived from an EMBL/GenBank/DDBJ whole genome shotgun (WGS) entry which is preliminary data.</text>
</comment>
<gene>
    <name evidence="1" type="ORF">LX15_001082</name>
</gene>
<reference evidence="1 2" key="1">
    <citation type="submission" date="2022-06" db="EMBL/GenBank/DDBJ databases">
        <title>Genomic Encyclopedia of Archaeal and Bacterial Type Strains, Phase II (KMG-II): from individual species to whole genera.</title>
        <authorList>
            <person name="Goeker M."/>
        </authorList>
    </citation>
    <scope>NUCLEOTIDE SEQUENCE [LARGE SCALE GENOMIC DNA]</scope>
    <source>
        <strain evidence="1 2">DSM 40477</strain>
    </source>
</reference>
<name>A0ABT1HPG1_STRSD</name>
<accession>A0ABT1HPG1</accession>
<organism evidence="1 2">
    <name type="scientific">Streptoalloteichus tenebrarius (strain ATCC 17920 / DSM 40477 / JCM 4838 / CBS 697.72 / NBRC 16177 / NCIMB 11028 / NRRL B-12390 / A12253. 1 / ISP 5477)</name>
    <name type="common">Streptomyces tenebrarius</name>
    <dbReference type="NCBI Taxonomy" id="1933"/>
    <lineage>
        <taxon>Bacteria</taxon>
        <taxon>Bacillati</taxon>
        <taxon>Actinomycetota</taxon>
        <taxon>Actinomycetes</taxon>
        <taxon>Pseudonocardiales</taxon>
        <taxon>Pseudonocardiaceae</taxon>
        <taxon>Streptoalloteichus</taxon>
    </lineage>
</organism>